<feature type="repeat" description="ANK" evidence="3">
    <location>
        <begin position="302"/>
        <end position="335"/>
    </location>
</feature>
<feature type="repeat" description="ANK" evidence="3">
    <location>
        <begin position="199"/>
        <end position="232"/>
    </location>
</feature>
<dbReference type="SUPFAM" id="SSF48403">
    <property type="entry name" value="Ankyrin repeat"/>
    <property type="match status" value="1"/>
</dbReference>
<dbReference type="EMBL" id="NNAY01000838">
    <property type="protein sequence ID" value="OXU26251.1"/>
    <property type="molecule type" value="Genomic_DNA"/>
</dbReference>
<reference evidence="4 5" key="1">
    <citation type="journal article" date="2017" name="Curr. Biol.">
        <title>The Evolution of Venom by Co-option of Single-Copy Genes.</title>
        <authorList>
            <person name="Martinson E.O."/>
            <person name="Mrinalini"/>
            <person name="Kelkar Y.D."/>
            <person name="Chang C.H."/>
            <person name="Werren J.H."/>
        </authorList>
    </citation>
    <scope>NUCLEOTIDE SEQUENCE [LARGE SCALE GENOMIC DNA]</scope>
    <source>
        <strain evidence="4 5">Alberta</strain>
        <tissue evidence="4">Whole body</tissue>
    </source>
</reference>
<dbReference type="InterPro" id="IPR002110">
    <property type="entry name" value="Ankyrin_rpt"/>
</dbReference>
<name>A0A232F606_9HYME</name>
<dbReference type="PANTHER" id="PTHR24198">
    <property type="entry name" value="ANKYRIN REPEAT AND PROTEIN KINASE DOMAIN-CONTAINING PROTEIN"/>
    <property type="match status" value="1"/>
</dbReference>
<dbReference type="PANTHER" id="PTHR24198:SF165">
    <property type="entry name" value="ANKYRIN REPEAT-CONTAINING PROTEIN-RELATED"/>
    <property type="match status" value="1"/>
</dbReference>
<evidence type="ECO:0000313" key="4">
    <source>
        <dbReference type="EMBL" id="OXU26251.1"/>
    </source>
</evidence>
<comment type="caution">
    <text evidence="4">The sequence shown here is derived from an EMBL/GenBank/DDBJ whole genome shotgun (WGS) entry which is preliminary data.</text>
</comment>
<dbReference type="InterPro" id="IPR036770">
    <property type="entry name" value="Ankyrin_rpt-contain_sf"/>
</dbReference>
<accession>A0A232F606</accession>
<dbReference type="PROSITE" id="PS50297">
    <property type="entry name" value="ANK_REP_REGION"/>
    <property type="match status" value="4"/>
</dbReference>
<dbReference type="PROSITE" id="PS50088">
    <property type="entry name" value="ANK_REPEAT"/>
    <property type="match status" value="4"/>
</dbReference>
<keyword evidence="5" id="KW-1185">Reference proteome</keyword>
<feature type="repeat" description="ANK" evidence="3">
    <location>
        <begin position="269"/>
        <end position="301"/>
    </location>
</feature>
<dbReference type="Pfam" id="PF12796">
    <property type="entry name" value="Ank_2"/>
    <property type="match status" value="2"/>
</dbReference>
<dbReference type="OrthoDB" id="1577640at2759"/>
<protein>
    <submittedName>
        <fullName evidence="4">Uncharacterized protein</fullName>
    </submittedName>
</protein>
<organism evidence="4 5">
    <name type="scientific">Trichomalopsis sarcophagae</name>
    <dbReference type="NCBI Taxonomy" id="543379"/>
    <lineage>
        <taxon>Eukaryota</taxon>
        <taxon>Metazoa</taxon>
        <taxon>Ecdysozoa</taxon>
        <taxon>Arthropoda</taxon>
        <taxon>Hexapoda</taxon>
        <taxon>Insecta</taxon>
        <taxon>Pterygota</taxon>
        <taxon>Neoptera</taxon>
        <taxon>Endopterygota</taxon>
        <taxon>Hymenoptera</taxon>
        <taxon>Apocrita</taxon>
        <taxon>Proctotrupomorpha</taxon>
        <taxon>Chalcidoidea</taxon>
        <taxon>Pteromalidae</taxon>
        <taxon>Pteromalinae</taxon>
        <taxon>Trichomalopsis</taxon>
    </lineage>
</organism>
<evidence type="ECO:0000313" key="5">
    <source>
        <dbReference type="Proteomes" id="UP000215335"/>
    </source>
</evidence>
<dbReference type="Gene3D" id="1.25.40.20">
    <property type="entry name" value="Ankyrin repeat-containing domain"/>
    <property type="match status" value="2"/>
</dbReference>
<dbReference type="Proteomes" id="UP000215335">
    <property type="component" value="Unassembled WGS sequence"/>
</dbReference>
<sequence>MSSSMYGVEFYSNDSPDFFLGRTALNPYDDVRIKNTDRVLHRTLSKDQLKKFIRGPAEPTDEGSIFKLILEREPDLGKLLFKRSKISLLWISVLCGYQDSAELLVRFGADVNELYAVSYMPGHSFVLTKKSSVLHALFRMFPSSWNERFIGLVIEHGADLNVRDHLRHTVLHLAVEHGRVQLTETLLAKGADINAINQAGMTPLLEAARSKEFDEQLPLLMKHGANILAKDKFDQNALHFLTSAPEEYTEMAGVLIEKGVSLDDRHNAKMYQPIHMALMSGKIELVKQFLNHGADVNARGQKGETPLINAARYCENPAILVTLLEHGADIDMQTSHGSTVLYDLAVMNFMRDNVVEKIKILISVGADLFAASRDDFVAPFAVMSFKSIENPCISLALKSLALKQSYMPQLSIEFNEKFPMIRDYYQGCIREINRIKTTVYNCGSFIELLTKCQCQVVSLMRHREFVIKFMVLYQLGTFSLYAEDLREAFERAACYYDSVREQEYLIDDASYNILPYLITRKLSRYAVSCDACDLKKTVNASRSISFG</sequence>
<evidence type="ECO:0000256" key="3">
    <source>
        <dbReference type="PROSITE-ProRule" id="PRU00023"/>
    </source>
</evidence>
<keyword evidence="1" id="KW-0677">Repeat</keyword>
<keyword evidence="2 3" id="KW-0040">ANK repeat</keyword>
<feature type="repeat" description="ANK" evidence="3">
    <location>
        <begin position="166"/>
        <end position="198"/>
    </location>
</feature>
<proteinExistence type="predicted"/>
<dbReference type="SMART" id="SM00248">
    <property type="entry name" value="ANK"/>
    <property type="match status" value="8"/>
</dbReference>
<gene>
    <name evidence="4" type="ORF">TSAR_006990</name>
</gene>
<dbReference type="STRING" id="543379.A0A232F606"/>
<evidence type="ECO:0000256" key="2">
    <source>
        <dbReference type="ARBA" id="ARBA00023043"/>
    </source>
</evidence>
<dbReference type="AlphaFoldDB" id="A0A232F606"/>
<evidence type="ECO:0000256" key="1">
    <source>
        <dbReference type="ARBA" id="ARBA00022737"/>
    </source>
</evidence>